<proteinExistence type="predicted"/>
<organism evidence="1 2">
    <name type="scientific">Hyphococcus luteus</name>
    <dbReference type="NCBI Taxonomy" id="2058213"/>
    <lineage>
        <taxon>Bacteria</taxon>
        <taxon>Pseudomonadati</taxon>
        <taxon>Pseudomonadota</taxon>
        <taxon>Alphaproteobacteria</taxon>
        <taxon>Parvularculales</taxon>
        <taxon>Parvularculaceae</taxon>
        <taxon>Hyphococcus</taxon>
    </lineage>
</organism>
<dbReference type="Proteomes" id="UP000239504">
    <property type="component" value="Unassembled WGS sequence"/>
</dbReference>
<accession>A0A2S7K3D1</accession>
<keyword evidence="2" id="KW-1185">Reference proteome</keyword>
<reference evidence="1 2" key="1">
    <citation type="submission" date="2017-12" db="EMBL/GenBank/DDBJ databases">
        <authorList>
            <person name="Hurst M.R.H."/>
        </authorList>
    </citation>
    <scope>NUCLEOTIDE SEQUENCE [LARGE SCALE GENOMIC DNA]</scope>
    <source>
        <strain evidence="1 2">SY-3-19</strain>
    </source>
</reference>
<evidence type="ECO:0000313" key="2">
    <source>
        <dbReference type="Proteomes" id="UP000239504"/>
    </source>
</evidence>
<comment type="caution">
    <text evidence="1">The sequence shown here is derived from an EMBL/GenBank/DDBJ whole genome shotgun (WGS) entry which is preliminary data.</text>
</comment>
<protein>
    <submittedName>
        <fullName evidence="1">Uncharacterized protein</fullName>
    </submittedName>
</protein>
<evidence type="ECO:0000313" key="1">
    <source>
        <dbReference type="EMBL" id="PQA87005.1"/>
    </source>
</evidence>
<dbReference type="EMBL" id="PJCH01000010">
    <property type="protein sequence ID" value="PQA87005.1"/>
    <property type="molecule type" value="Genomic_DNA"/>
</dbReference>
<sequence length="63" mass="6939">MRPHRLVFVRTNLATARETISIRTAPARAAAQTAGSFHLDTEIIVKSPLAPQFAPRSDLIQID</sequence>
<gene>
    <name evidence="1" type="ORF">CW354_13165</name>
</gene>
<dbReference type="AlphaFoldDB" id="A0A2S7K3D1"/>
<name>A0A2S7K3D1_9PROT</name>